<dbReference type="GO" id="GO:0042254">
    <property type="term" value="P:ribosome biogenesis"/>
    <property type="evidence" value="ECO:0007669"/>
    <property type="project" value="InterPro"/>
</dbReference>
<dbReference type="Pfam" id="PF01248">
    <property type="entry name" value="Ribosomal_L7Ae"/>
    <property type="match status" value="1"/>
</dbReference>
<dbReference type="InterPro" id="IPR050257">
    <property type="entry name" value="eL8/uL1-like"/>
</dbReference>
<keyword evidence="2" id="KW-0689">Ribosomal protein</keyword>
<organism evidence="7 8">
    <name type="scientific">Symbiochloris irregularis</name>
    <dbReference type="NCBI Taxonomy" id="706552"/>
    <lineage>
        <taxon>Eukaryota</taxon>
        <taxon>Viridiplantae</taxon>
        <taxon>Chlorophyta</taxon>
        <taxon>core chlorophytes</taxon>
        <taxon>Trebouxiophyceae</taxon>
        <taxon>Trebouxiales</taxon>
        <taxon>Trebouxiaceae</taxon>
        <taxon>Symbiochloris</taxon>
    </lineage>
</organism>
<dbReference type="EMBL" id="JALJOQ010000039">
    <property type="protein sequence ID" value="KAK9806050.1"/>
    <property type="molecule type" value="Genomic_DNA"/>
</dbReference>
<evidence type="ECO:0008006" key="9">
    <source>
        <dbReference type="Google" id="ProtNLM"/>
    </source>
</evidence>
<evidence type="ECO:0000256" key="4">
    <source>
        <dbReference type="SAM" id="MobiDB-lite"/>
    </source>
</evidence>
<dbReference type="Gene3D" id="3.30.1330.30">
    <property type="match status" value="1"/>
</dbReference>
<dbReference type="PRINTS" id="PR00881">
    <property type="entry name" value="L7ARS6FAMILY"/>
</dbReference>
<protein>
    <recommendedName>
        <fullName evidence="9">60S ribosomal protein L7a</fullName>
    </recommendedName>
</protein>
<dbReference type="Proteomes" id="UP001465755">
    <property type="component" value="Unassembled WGS sequence"/>
</dbReference>
<dbReference type="AlphaFoldDB" id="A0AAW1P7W8"/>
<sequence length="572" mass="64217">MAPKSKRVAPAPAAMRKTAAAPKQANPLFEKRPKTFGVGGAPPPKHDLHRFVKWPKYVRIQRQRRVLNQRLKVPPALNRFTKALDRNTAQTLFNILMKYRPEDQAAKKERLLKEAQAKSSGSNVDKKKPVVVKYGINHITQLVEAGKAQLVAIAHDVDPIELVVWLPVLCKKMNVPYVIVKGKARLGTVVHKKTATALALTEVPAKFCQGASSVNASEGKGPIEQPYGFQSLGARISGKHSLWNSNWHSNDLWFADNFRISPLRVFDITEADAVFVPICLGIQDVQTQHEFINNLEQYLPLLHQKPHLVVLNHAATTFLQLQSDLITHNNSHLLTMVALNDKHPGLDSSHIISSPYFFHVHWSRGAPELRNAAQFDVSATESMKTHFAVESFAVRLPEREQIYKDCTSRPEYCTHLDFMSKQDHVDVWESMQSAWYNLHPRGDFLNRGLFYDTLLAGCIPVVFTDQYEGTLPFGDLLDYKQLMITIPLNSTNVIDILRAQHTNEGALRRLRYMRKVAHVFQYLVNPVHELIRSAECAVVMMGHASSSGCPGDAIMLSTSALKPPIHAASVLD</sequence>
<dbReference type="SUPFAM" id="SSF55315">
    <property type="entry name" value="L30e-like"/>
    <property type="match status" value="1"/>
</dbReference>
<feature type="region of interest" description="Disordered" evidence="4">
    <location>
        <begin position="1"/>
        <end position="44"/>
    </location>
</feature>
<comment type="similarity">
    <text evidence="1">Belongs to the eukaryotic ribosomal protein eL8 family.</text>
</comment>
<comment type="caution">
    <text evidence="7">The sequence shown here is derived from an EMBL/GenBank/DDBJ whole genome shotgun (WGS) entry which is preliminary data.</text>
</comment>
<evidence type="ECO:0000259" key="6">
    <source>
        <dbReference type="Pfam" id="PF03016"/>
    </source>
</evidence>
<evidence type="ECO:0000256" key="1">
    <source>
        <dbReference type="ARBA" id="ARBA00007337"/>
    </source>
</evidence>
<dbReference type="InterPro" id="IPR004038">
    <property type="entry name" value="Ribosomal_eL8/eL30/eS12/Gad45"/>
</dbReference>
<dbReference type="InterPro" id="IPR040911">
    <property type="entry name" value="Exostosin_GT47"/>
</dbReference>
<keyword evidence="3" id="KW-0687">Ribonucleoprotein</keyword>
<evidence type="ECO:0000256" key="3">
    <source>
        <dbReference type="ARBA" id="ARBA00023274"/>
    </source>
</evidence>
<feature type="domain" description="Ribosomal protein eL8/eL30/eS12/Gadd45" evidence="5">
    <location>
        <begin position="127"/>
        <end position="202"/>
    </location>
</feature>
<evidence type="ECO:0000313" key="7">
    <source>
        <dbReference type="EMBL" id="KAK9806050.1"/>
    </source>
</evidence>
<dbReference type="GO" id="GO:0003723">
    <property type="term" value="F:RNA binding"/>
    <property type="evidence" value="ECO:0007669"/>
    <property type="project" value="InterPro"/>
</dbReference>
<dbReference type="InterPro" id="IPR001921">
    <property type="entry name" value="Ribosomal_eL8_euk"/>
</dbReference>
<dbReference type="InterPro" id="IPR029064">
    <property type="entry name" value="Ribosomal_eL30-like_sf"/>
</dbReference>
<dbReference type="PRINTS" id="PR00882">
    <property type="entry name" value="RIBOSOMALL7A"/>
</dbReference>
<dbReference type="PROSITE" id="PS01082">
    <property type="entry name" value="RIBOSOMAL_L7AE"/>
    <property type="match status" value="1"/>
</dbReference>
<evidence type="ECO:0000256" key="2">
    <source>
        <dbReference type="ARBA" id="ARBA00022980"/>
    </source>
</evidence>
<dbReference type="GO" id="GO:1990904">
    <property type="term" value="C:ribonucleoprotein complex"/>
    <property type="evidence" value="ECO:0007669"/>
    <property type="project" value="UniProtKB-KW"/>
</dbReference>
<dbReference type="PANTHER" id="PTHR23105">
    <property type="entry name" value="RIBOSOMAL PROTEIN L7AE FAMILY MEMBER"/>
    <property type="match status" value="1"/>
</dbReference>
<feature type="domain" description="Exostosin GT47" evidence="6">
    <location>
        <begin position="238"/>
        <end position="496"/>
    </location>
</feature>
<evidence type="ECO:0000259" key="5">
    <source>
        <dbReference type="Pfam" id="PF01248"/>
    </source>
</evidence>
<keyword evidence="8" id="KW-1185">Reference proteome</keyword>
<evidence type="ECO:0000313" key="8">
    <source>
        <dbReference type="Proteomes" id="UP001465755"/>
    </source>
</evidence>
<dbReference type="Pfam" id="PF03016">
    <property type="entry name" value="Exostosin_GT47"/>
    <property type="match status" value="1"/>
</dbReference>
<gene>
    <name evidence="7" type="ORF">WJX73_008996</name>
</gene>
<reference evidence="7 8" key="1">
    <citation type="journal article" date="2024" name="Nat. Commun.">
        <title>Phylogenomics reveals the evolutionary origins of lichenization in chlorophyte algae.</title>
        <authorList>
            <person name="Puginier C."/>
            <person name="Libourel C."/>
            <person name="Otte J."/>
            <person name="Skaloud P."/>
            <person name="Haon M."/>
            <person name="Grisel S."/>
            <person name="Petersen M."/>
            <person name="Berrin J.G."/>
            <person name="Delaux P.M."/>
            <person name="Dal Grande F."/>
            <person name="Keller J."/>
        </authorList>
    </citation>
    <scope>NUCLEOTIDE SEQUENCE [LARGE SCALE GENOMIC DNA]</scope>
    <source>
        <strain evidence="7 8">SAG 2036</strain>
    </source>
</reference>
<dbReference type="GO" id="GO:0005840">
    <property type="term" value="C:ribosome"/>
    <property type="evidence" value="ECO:0007669"/>
    <property type="project" value="UniProtKB-KW"/>
</dbReference>
<dbReference type="InterPro" id="IPR004037">
    <property type="entry name" value="Ribosomal_eL8-like_CS"/>
</dbReference>
<accession>A0AAW1P7W8</accession>
<proteinExistence type="inferred from homology"/>
<dbReference type="InterPro" id="IPR018492">
    <property type="entry name" value="Ribosomal_eL8/Nhp2"/>
</dbReference>
<feature type="compositionally biased region" description="Low complexity" evidence="4">
    <location>
        <begin position="9"/>
        <end position="25"/>
    </location>
</feature>
<name>A0AAW1P7W8_9CHLO</name>